<keyword evidence="4" id="KW-0472">Membrane</keyword>
<reference evidence="8 11" key="3">
    <citation type="submission" date="2019-03" db="EMBL/GenBank/DDBJ databases">
        <title>Complete genome assembly of MDR B. fragilis.</title>
        <authorList>
            <person name="Sydenham T.V."/>
            <person name="Hasman H."/>
            <person name="Justesen U.S."/>
        </authorList>
    </citation>
    <scope>NUCLEOTIDE SEQUENCE [LARGE SCALE GENOMIC DNA]</scope>
    <source>
        <strain evidence="8 11">DCMSKEJBY0001B</strain>
    </source>
</reference>
<gene>
    <name evidence="10" type="ORF">DW228_19380</name>
    <name evidence="9" type="ORF">DXA27_10070</name>
    <name evidence="8" type="ORF">EC80_008910</name>
</gene>
<dbReference type="InterPro" id="IPR033985">
    <property type="entry name" value="SusD-like_N"/>
</dbReference>
<feature type="domain" description="SusD-like N-terminal" evidence="7">
    <location>
        <begin position="25"/>
        <end position="226"/>
    </location>
</feature>
<dbReference type="Proteomes" id="UP000284614">
    <property type="component" value="Unassembled WGS sequence"/>
</dbReference>
<dbReference type="Proteomes" id="UP000266644">
    <property type="component" value="Unassembled WGS sequence"/>
</dbReference>
<dbReference type="SUPFAM" id="SSF48452">
    <property type="entry name" value="TPR-like"/>
    <property type="match status" value="1"/>
</dbReference>
<keyword evidence="3" id="KW-0732">Signal</keyword>
<dbReference type="InterPro" id="IPR012944">
    <property type="entry name" value="SusD_RagB_dom"/>
</dbReference>
<comment type="similarity">
    <text evidence="2">Belongs to the SusD family.</text>
</comment>
<dbReference type="Proteomes" id="UP000036847">
    <property type="component" value="Chromosome"/>
</dbReference>
<evidence type="ECO:0000256" key="2">
    <source>
        <dbReference type="ARBA" id="ARBA00006275"/>
    </source>
</evidence>
<protein>
    <submittedName>
        <fullName evidence="10">RagB/SusD family nutrient uptake outer membrane protein</fullName>
    </submittedName>
</protein>
<evidence type="ECO:0000256" key="3">
    <source>
        <dbReference type="ARBA" id="ARBA00022729"/>
    </source>
</evidence>
<dbReference type="EMBL" id="QSDG01000007">
    <property type="protein sequence ID" value="RGY69172.1"/>
    <property type="molecule type" value="Genomic_DNA"/>
</dbReference>
<dbReference type="GO" id="GO:0009279">
    <property type="term" value="C:cell outer membrane"/>
    <property type="evidence" value="ECO:0007669"/>
    <property type="project" value="UniProtKB-SubCell"/>
</dbReference>
<evidence type="ECO:0000313" key="12">
    <source>
        <dbReference type="Proteomes" id="UP000266644"/>
    </source>
</evidence>
<dbReference type="AlphaFoldDB" id="A0A396BNQ5"/>
<evidence type="ECO:0000256" key="5">
    <source>
        <dbReference type="ARBA" id="ARBA00023237"/>
    </source>
</evidence>
<organism evidence="10 12">
    <name type="scientific">Bacteroides fragilis</name>
    <dbReference type="NCBI Taxonomy" id="817"/>
    <lineage>
        <taxon>Bacteria</taxon>
        <taxon>Pseudomonadati</taxon>
        <taxon>Bacteroidota</taxon>
        <taxon>Bacteroidia</taxon>
        <taxon>Bacteroidales</taxon>
        <taxon>Bacteroidaceae</taxon>
        <taxon>Bacteroides</taxon>
    </lineage>
</organism>
<dbReference type="EMBL" id="CP036546">
    <property type="protein sequence ID" value="QCQ44962.1"/>
    <property type="molecule type" value="Genomic_DNA"/>
</dbReference>
<proteinExistence type="inferred from homology"/>
<dbReference type="PROSITE" id="PS51257">
    <property type="entry name" value="PROKAR_LIPOPROTEIN"/>
    <property type="match status" value="1"/>
</dbReference>
<evidence type="ECO:0000313" key="8">
    <source>
        <dbReference type="EMBL" id="QCQ44962.1"/>
    </source>
</evidence>
<sequence length="667" mass="76190">MKLKNIFIQTFFMAGGAIMLSSCNDFLDREPLASVTPKEYFQTVDHLAAYTISQYNGLFSTHGGFSAGTLNNDKNTDNMVAGGYSASYFEKGQWKVPNNDGDNWNFSRIRYCNYFFEQVLPKYEAGSISGSEADIKHYIGEMYFIRAWTYFQKLQMFGDYPIITEVLPDQKEILMEKSVRQPRNMVARFILEDLDKAAEYMHEQGFNNNNRLNKACALLIKSRVALYEATFEKYHKGTGRVPGDDTWPGKSVHANFSLDVASEINFFLDQAMDAAQQVADAITLTSNSGLINPESADAINGWNDYFEMFAAEDMSKYSEVLFWKDYLRSADISITHGTPAYIYSGGNNGMLKSYVDCFLMENGLPWYATNTYQGDVTIMKVKANRDLRLQLFLLGENDMLPSNYDGDGLLHEFEQPNLIPAETQIRDQTGYRIRKCLTYDHTQIYSGQSQATTGCIVFRGVEAHLNYLEAYYLKNGNISGKAADYWKAIRQRAGVNTNYQATIDATDLTQETDLAKYSGDKTVDATLYNIRRERRCEFIGEGMRWDDLIRWRAMDQMITNKFIPEGYNFWEEAYKTFDPGTDNSIIDDPDNAKANISSRTISKYLRPFSIVRKNNPAFDGFTWAKANYLRPVPIREMELLSLDEKVETSVLYQNPYWPTVSNGVAIE</sequence>
<feature type="domain" description="RagB/SusD" evidence="6">
    <location>
        <begin position="343"/>
        <end position="657"/>
    </location>
</feature>
<evidence type="ECO:0000259" key="6">
    <source>
        <dbReference type="Pfam" id="PF07980"/>
    </source>
</evidence>
<evidence type="ECO:0000313" key="13">
    <source>
        <dbReference type="Proteomes" id="UP000284614"/>
    </source>
</evidence>
<name>A0A396BNQ5_BACFG</name>
<dbReference type="RefSeq" id="WP_005818574.1">
    <property type="nucleotide sequence ID" value="NZ_CABJEQ010000012.1"/>
</dbReference>
<reference evidence="8" key="1">
    <citation type="book" date="2014" name="THE 24TH EUROPEAN CONGRESS OF CLINICAL MICROBIOLOGY AND INFECTIOUS DISEASES" publisher="ECCMID 2014" city="Barcelona, Spain">
        <title>Identification of resistance genes in three multidrug-resistant Bacteroides fragilis isolates by whole genome sequencing.</title>
        <editorList>
            <person name="Unknown"/>
            <person name="A."/>
        </editorList>
        <authorList>
            <person name="Sydenham T.V."/>
            <person name="Hasman H."/>
            <person name="Wang M."/>
            <person name="Soki J."/>
            <person name="Nagy E."/>
            <person name="Justesen U.S."/>
        </authorList>
    </citation>
    <scope>NUCLEOTIDE SEQUENCE</scope>
    <source>
        <strain evidence="8">DCMSKEJBY0001B</strain>
    </source>
</reference>
<dbReference type="Pfam" id="PF07980">
    <property type="entry name" value="SusD_RagB"/>
    <property type="match status" value="1"/>
</dbReference>
<evidence type="ECO:0000259" key="7">
    <source>
        <dbReference type="Pfam" id="PF14322"/>
    </source>
</evidence>
<evidence type="ECO:0000313" key="11">
    <source>
        <dbReference type="Proteomes" id="UP000036847"/>
    </source>
</evidence>
<dbReference type="OrthoDB" id="5694214at2"/>
<accession>A0A396BNQ5</accession>
<evidence type="ECO:0000313" key="10">
    <source>
        <dbReference type="EMBL" id="RHH07382.1"/>
    </source>
</evidence>
<comment type="subcellular location">
    <subcellularLocation>
        <location evidence="1">Cell outer membrane</location>
    </subcellularLocation>
</comment>
<reference evidence="12 13" key="2">
    <citation type="submission" date="2018-08" db="EMBL/GenBank/DDBJ databases">
        <title>A genome reference for cultivated species of the human gut microbiota.</title>
        <authorList>
            <person name="Zou Y."/>
            <person name="Xue W."/>
            <person name="Luo G."/>
        </authorList>
    </citation>
    <scope>NUCLEOTIDE SEQUENCE [LARGE SCALE GENOMIC DNA]</scope>
    <source>
        <strain evidence="10 12">AM18-6</strain>
        <strain evidence="9 13">OF01-1</strain>
    </source>
</reference>
<dbReference type="Pfam" id="PF14322">
    <property type="entry name" value="SusD-like_3"/>
    <property type="match status" value="1"/>
</dbReference>
<evidence type="ECO:0000313" key="9">
    <source>
        <dbReference type="EMBL" id="RGY69172.1"/>
    </source>
</evidence>
<evidence type="ECO:0000256" key="4">
    <source>
        <dbReference type="ARBA" id="ARBA00023136"/>
    </source>
</evidence>
<dbReference type="Gene3D" id="1.25.40.390">
    <property type="match status" value="1"/>
</dbReference>
<keyword evidence="5" id="KW-0998">Cell outer membrane</keyword>
<dbReference type="InterPro" id="IPR011990">
    <property type="entry name" value="TPR-like_helical_dom_sf"/>
</dbReference>
<evidence type="ECO:0000256" key="1">
    <source>
        <dbReference type="ARBA" id="ARBA00004442"/>
    </source>
</evidence>
<dbReference type="EMBL" id="QRJE01000035">
    <property type="protein sequence ID" value="RHH07382.1"/>
    <property type="molecule type" value="Genomic_DNA"/>
</dbReference>